<dbReference type="PROSITE" id="PS01186">
    <property type="entry name" value="EGF_2"/>
    <property type="match status" value="1"/>
</dbReference>
<feature type="domain" description="Apple" evidence="6">
    <location>
        <begin position="141"/>
        <end position="222"/>
    </location>
</feature>
<accession>A0A9D4BWM5</accession>
<keyword evidence="1 2" id="KW-1015">Disulfide bond</keyword>
<dbReference type="InterPro" id="IPR003609">
    <property type="entry name" value="Pan_app"/>
</dbReference>
<evidence type="ECO:0000256" key="1">
    <source>
        <dbReference type="ARBA" id="ARBA00023157"/>
    </source>
</evidence>
<evidence type="ECO:0000259" key="5">
    <source>
        <dbReference type="PROSITE" id="PS50026"/>
    </source>
</evidence>
<evidence type="ECO:0000313" key="8">
    <source>
        <dbReference type="Proteomes" id="UP000828390"/>
    </source>
</evidence>
<reference evidence="7" key="2">
    <citation type="submission" date="2020-11" db="EMBL/GenBank/DDBJ databases">
        <authorList>
            <person name="McCartney M.A."/>
            <person name="Auch B."/>
            <person name="Kono T."/>
            <person name="Mallez S."/>
            <person name="Becker A."/>
            <person name="Gohl D.M."/>
            <person name="Silverstein K.A.T."/>
            <person name="Koren S."/>
            <person name="Bechman K.B."/>
            <person name="Herman A."/>
            <person name="Abrahante J.E."/>
            <person name="Garbe J."/>
        </authorList>
    </citation>
    <scope>NUCLEOTIDE SEQUENCE</scope>
    <source>
        <strain evidence="7">Duluth1</strain>
        <tissue evidence="7">Whole animal</tissue>
    </source>
</reference>
<dbReference type="Gene3D" id="2.10.25.10">
    <property type="entry name" value="Laminin"/>
    <property type="match status" value="1"/>
</dbReference>
<feature type="disulfide bond" evidence="2">
    <location>
        <begin position="3045"/>
        <end position="3054"/>
    </location>
</feature>
<gene>
    <name evidence="7" type="ORF">DPMN_068423</name>
</gene>
<dbReference type="PROSITE" id="PS50948">
    <property type="entry name" value="PAN"/>
    <property type="match status" value="1"/>
</dbReference>
<dbReference type="Pfam" id="PF00024">
    <property type="entry name" value="PAN_1"/>
    <property type="match status" value="1"/>
</dbReference>
<feature type="domain" description="EGF-like" evidence="5">
    <location>
        <begin position="3010"/>
        <end position="3055"/>
    </location>
</feature>
<dbReference type="CDD" id="cd00054">
    <property type="entry name" value="EGF_CA"/>
    <property type="match status" value="1"/>
</dbReference>
<protein>
    <submittedName>
        <fullName evidence="7">Uncharacterized protein</fullName>
    </submittedName>
</protein>
<keyword evidence="4" id="KW-0472">Membrane</keyword>
<dbReference type="InterPro" id="IPR018097">
    <property type="entry name" value="EGF_Ca-bd_CS"/>
</dbReference>
<keyword evidence="2" id="KW-0245">EGF-like domain</keyword>
<feature type="transmembrane region" description="Helical" evidence="4">
    <location>
        <begin position="3088"/>
        <end position="3106"/>
    </location>
</feature>
<comment type="caution">
    <text evidence="2">Lacks conserved residue(s) required for the propagation of feature annotation.</text>
</comment>
<dbReference type="PROSITE" id="PS00022">
    <property type="entry name" value="EGF_1"/>
    <property type="match status" value="1"/>
</dbReference>
<dbReference type="Proteomes" id="UP000828390">
    <property type="component" value="Unassembled WGS sequence"/>
</dbReference>
<dbReference type="EMBL" id="JAIWYP010000014">
    <property type="protein sequence ID" value="KAH3708963.1"/>
    <property type="molecule type" value="Genomic_DNA"/>
</dbReference>
<dbReference type="SUPFAM" id="SSF49265">
    <property type="entry name" value="Fibronectin type III"/>
    <property type="match status" value="2"/>
</dbReference>
<comment type="caution">
    <text evidence="7">The sequence shown here is derived from an EMBL/GenBank/DDBJ whole genome shotgun (WGS) entry which is preliminary data.</text>
</comment>
<keyword evidence="4" id="KW-1133">Transmembrane helix</keyword>
<feature type="region of interest" description="Disordered" evidence="3">
    <location>
        <begin position="3148"/>
        <end position="3171"/>
    </location>
</feature>
<feature type="compositionally biased region" description="Low complexity" evidence="3">
    <location>
        <begin position="3256"/>
        <end position="3273"/>
    </location>
</feature>
<sequence>MFAQDEVSEVKLTYAIGTHKGGTNVQAWTEMGGNTLLVPAKLPGGIPLHWTVSATNTQGLSSTVQCSLNTYDSTLPDGRVEHPYKFSSHPSKLVAFIIVAEDSPLKEMHYKAVGFSPGQYGNQFVGWEETRLDHSPLRQGVTGALQHFTTPMDGKLIANVLKTAKPLRSPDLCAEECMNHGSNCVSFSYEYHSETCDLHDQVAGANAYLRISGTYKNYERLGIGYHTSVEYDNLPLTQGTQYFINAKVTNVLGYVEHLTGEGTMVDFTPPEPGLIINNQADFLRADQCNASVSQRCIEVTGQENHRIIIDGPGSGTVFNGHQPVQDELYTLTNHYVSANWKGFHDDESGIYAYTWAVGKGVCSSDVVPFTNPYAHLTNPKFWTDSAFQKGIHLPDGPYFVTVQALNGAELGGSLVTTVCHSTPFIVDTSPPVFHKVTDIIYDEDFDLIAIYYNATDDLSKIAHAEFGLGKTKYDVQLKAYGLHAPMEREDPFVAVKDLGLQEGIPAWIRIRVTNNVDLFTAGHGDEPILIDRSPPIPGAVMDGNRLRRDRQFQADDHKICAQWIDFFDPESGIDRFLWGVGTAPQLDDIVKFHNLTRYEKSSCVPATLKHNSTYFSTVLAFNSALNSKPCNSSSDGVLVDTTPPIVGIVLDGIRNATELKYTSETVSKHANWRDYYDPESGIANYKVDVYINNEKKKTFETGTLSEFEDHTISMEHKDEVYFEVHGVNGAELEAAARSDGFIVDHTPPIMTEISDNTDGNRYQADKSNLSLKWNFFDSESGIGKYRTVIYESRHGIKQKHWPASERYNETKPMNSFNGKMDSTLGNLNMEDGVTYSLHVTAFDGALLSTAHESTGIMIDTTPPSIPKVKVGLPTEDEEVDQDNKVLHNDQYGIRLSWSSRDSESGISKYEVAIGTWDNQEKILPFTDYGTDTTAYISNIFLEPYTTASTLYVVTVKASNGAELISDMGFSKDIYVQKANIPGVVFDGRSLFEDESFTTDHTSIAASFYGFESESCDIINYDWAIGTTEFGTDILTYTNYGLVMLNDTHGQCQIHTELFEDVTYYITVRAVTGCHEEYIVSSSDGITLDRVAPKAIFKVEASNDTTVYIQDNVIYQSVTDSIAIVGNVSDNHEIQSLEWGLGSLPSLANIKQFTHDLTSLTSVASLVPGEAVFVTLNAVDKAGNHELESSFAVIADTTAPEMIDLECTQFISVRKSIVTCSWSTIVENESILKATTISMGSTQTDFDILDSFDVHRDTYSFTRDLYNHISQFRNTTVMFITVTVSNVVGHKTIYGREVIVDRTAPLADRLDVLTSTSQGTPVERHQKCQLPRGYVEVKLINVVDEEAPIDVNRYEIALGSKPLGTDYLEYHPVIAKSDGIFFVNGFRLNQGDLFYVTMRIYNKAGLSSEFSSDSVVVSQTPFLEVKDGTGEQDIDFQSTPNLIQGSWKYSDACPIGEAKWKIESLAGNILFDYQPIPNAGQTFYNDEVQLENGMKYIVTVQTIDFLGRVKTARSDGVTVRIQPPFPGLVRDGIDKDLTYQFSTTELSANWDNFGDKSSDPTQSIHHYEVAIGNDRRYEKTRSNVHYFVDVGLNNSYTFSHLNLTSKLVRYYVTVRAYSMAGGFTEGYSNGIRVGFNDDIIPGSVSVNKYQFSVDSMAISWNGFQSDIDIIDYKVAISSHEDIITNDTVVCNIITANKTMYDISPLRSVGLDEYSKLLGLTLFHNSKYYVTVVAEDEAGMCTGITSDWVLVDTTPPEFGKLYINDIESSTVIYVRKPSEMQIEWEMHDHESGINNVLVQLFECSSCMSKGVTSEKCYLIDKNSVKNDTKTAFYELQMNPQKAYYVTVEVTNEANLVTRVQSLSILVDTTPPLIGELKISDDWHDVETFQHSTNRLSGMLPIALTATDYLCPSHILYFPVSSDISRMKQIMDKFDDEFLVVNNTGAYLGIGYNSDLTDITKSGVISESMNLQNGNYSFNVRVAKGYQTITTVAIVTDQIVIPFVIDKKPEEAEFDYSKFENVTGLEAGNSTQDDYTNITTTTAVPNVSSMPNNSTNGSKSDLENQEYGIGVHLLGYKIGNNKYYHHVFWAKSKYTSSLRWFKTDKDLNSEQSFILKVAKKSEYLDDTVDVTLIVGGEEVVSISGFKFSGAVKLAALTWNEENYKPPLEDIYKPFYADAVLSSIYVPDMQDKLCRHGRGFFDGESGIKELWIGASDNNVLPGNIRALELYKTFCFPCLKPCDTLCNETCTAEKLLDGFNMINIDLTNVHLESSENSTECANITSDKKCNSTAYYLNAKLVNFAGEETLVFSNGIQIDISPPYCEYVKCTSPEYSEDQPTNFTGSSSTIGAYWNCTERTSQIVKFTVQIINKESGAVVMDNVDVGLKSKATFNLNNGTFQHEKHYDVRVYALNSAGLTSIASCSVQVILFPPDVSKVISGPLYTNRTNTADDQEPYWTESQSQIGIQWQGGTSDIEFYEWRVGTQSDGDDLFPPSKVGVNTTGSSAIVHGKVHYNDKYINRTVSEYRDILNMSTEERNNLTSASEAEKSFYQIEPGRCVHQSLYAIGLSHLKSNIKKETVCIKRAGDVNLKTKVGSSTLRAVRPVGSVNWMETNDAVAADIVVESELTTGGITLGTLTKQDIQETYGSAATAEYKPFISNVETTQRKTSRLLRNRIHHLCDVNFFLSPAPRAEASRVTIHVTVRPGCEKDPVYQPALVFWDTEKEVWVHIDEGCNEILSANFSSAVYSSMICPEFNSAVRKKRDASIELESPMHYSLVKIGKTFINYPPKIVSKTLDITEDVIADLTIETEDPEDDTLVYNIVDEPENLQCNITSDGNLRCKAIEDDFYGEDDVTVEVTETDLPAFEQPMSNTKQLKLVIHGTPDKTERFFFDSNDTFYAEKRPSFRHTILVNANRSSTHYAGRIVLADVDGGEIFSPFPRFSALGDAVFSLKRLTNTSDIPLVNYTTRRYRSVEAYDVEFEYSPDLQGNMTLDFIARNADDSYTPGVTIDVYVMENPCIHGQCHHPILGYDACEDPARSRSFSGFECVCEPGYIGDWCQIEIDECQSSPCSSMYDCEDLVNGYQCNINIPKLLAVIVCPLIALIVLVYVLRRVIVKLRYIKLSRSSIRRIFVRGARQKYVVGLMEDSGRQIGDNRPATSSGIHVDDKDDVSSEDDDVKFWQHNPTYDDMSPFTANPLFLPAGKAPPPHHANFATFKGVQEKPKPFSQMELNDFNVERMRPIQPRQSDVPNRRFDVTMLAEPSETSVSTSRPSSVTSVGQIPKPGPKVTIPLHRPDEFDNMIEQMKKNAGLTDVQT</sequence>
<dbReference type="InterPro" id="IPR000742">
    <property type="entry name" value="EGF"/>
</dbReference>
<reference evidence="7" key="1">
    <citation type="journal article" date="2019" name="bioRxiv">
        <title>The Genome of the Zebra Mussel, Dreissena polymorpha: A Resource for Invasive Species Research.</title>
        <authorList>
            <person name="McCartney M.A."/>
            <person name="Auch B."/>
            <person name="Kono T."/>
            <person name="Mallez S."/>
            <person name="Zhang Y."/>
            <person name="Obille A."/>
            <person name="Becker A."/>
            <person name="Abrahante J.E."/>
            <person name="Garbe J."/>
            <person name="Badalamenti J.P."/>
            <person name="Herman A."/>
            <person name="Mangelson H."/>
            <person name="Liachko I."/>
            <person name="Sullivan S."/>
            <person name="Sone E.D."/>
            <person name="Koren S."/>
            <person name="Silverstein K.A.T."/>
            <person name="Beckman K.B."/>
            <person name="Gohl D.M."/>
        </authorList>
    </citation>
    <scope>NUCLEOTIDE SEQUENCE</scope>
    <source>
        <strain evidence="7">Duluth1</strain>
        <tissue evidence="7">Whole animal</tissue>
    </source>
</reference>
<dbReference type="GO" id="GO:0005509">
    <property type="term" value="F:calcium ion binding"/>
    <property type="evidence" value="ECO:0007669"/>
    <property type="project" value="InterPro"/>
</dbReference>
<dbReference type="PANTHER" id="PTHR16897:SF2">
    <property type="entry name" value="OS03G0226600 PROTEIN"/>
    <property type="match status" value="1"/>
</dbReference>
<proteinExistence type="predicted"/>
<evidence type="ECO:0000259" key="6">
    <source>
        <dbReference type="PROSITE" id="PS50948"/>
    </source>
</evidence>
<evidence type="ECO:0000256" key="2">
    <source>
        <dbReference type="PROSITE-ProRule" id="PRU00076"/>
    </source>
</evidence>
<feature type="region of interest" description="Disordered" evidence="3">
    <location>
        <begin position="3256"/>
        <end position="3288"/>
    </location>
</feature>
<dbReference type="PROSITE" id="PS50026">
    <property type="entry name" value="EGF_3"/>
    <property type="match status" value="1"/>
</dbReference>
<dbReference type="InterPro" id="IPR036116">
    <property type="entry name" value="FN3_sf"/>
</dbReference>
<dbReference type="PANTHER" id="PTHR16897">
    <property type="entry name" value="OS10G0105400 PROTEIN"/>
    <property type="match status" value="1"/>
</dbReference>
<keyword evidence="4" id="KW-0812">Transmembrane</keyword>
<keyword evidence="8" id="KW-1185">Reference proteome</keyword>
<evidence type="ECO:0000256" key="4">
    <source>
        <dbReference type="SAM" id="Phobius"/>
    </source>
</evidence>
<organism evidence="7 8">
    <name type="scientific">Dreissena polymorpha</name>
    <name type="common">Zebra mussel</name>
    <name type="synonym">Mytilus polymorpha</name>
    <dbReference type="NCBI Taxonomy" id="45954"/>
    <lineage>
        <taxon>Eukaryota</taxon>
        <taxon>Metazoa</taxon>
        <taxon>Spiralia</taxon>
        <taxon>Lophotrochozoa</taxon>
        <taxon>Mollusca</taxon>
        <taxon>Bivalvia</taxon>
        <taxon>Autobranchia</taxon>
        <taxon>Heteroconchia</taxon>
        <taxon>Euheterodonta</taxon>
        <taxon>Imparidentia</taxon>
        <taxon>Neoheterodontei</taxon>
        <taxon>Myida</taxon>
        <taxon>Dreissenoidea</taxon>
        <taxon>Dreissenidae</taxon>
        <taxon>Dreissena</taxon>
    </lineage>
</organism>
<evidence type="ECO:0000313" key="7">
    <source>
        <dbReference type="EMBL" id="KAH3708963.1"/>
    </source>
</evidence>
<name>A0A9D4BWM5_DREPO</name>
<evidence type="ECO:0000256" key="3">
    <source>
        <dbReference type="SAM" id="MobiDB-lite"/>
    </source>
</evidence>
<dbReference type="PROSITE" id="PS01187">
    <property type="entry name" value="EGF_CA"/>
    <property type="match status" value="1"/>
</dbReference>